<evidence type="ECO:0000313" key="2">
    <source>
        <dbReference type="Proteomes" id="UP000040453"/>
    </source>
</evidence>
<proteinExistence type="predicted"/>
<protein>
    <submittedName>
        <fullName evidence="1">Uncharacterized protein</fullName>
    </submittedName>
</protein>
<gene>
    <name evidence="1" type="ORF">BN997_01086</name>
</gene>
<name>A0A0A1MDY0_9BACI</name>
<dbReference type="EMBL" id="CDGG01000001">
    <property type="protein sequence ID" value="CEI81268.1"/>
    <property type="molecule type" value="Genomic_DNA"/>
</dbReference>
<organism evidence="1 2">
    <name type="scientific">Oceanobacillus oncorhynchi</name>
    <dbReference type="NCBI Taxonomy" id="545501"/>
    <lineage>
        <taxon>Bacteria</taxon>
        <taxon>Bacillati</taxon>
        <taxon>Bacillota</taxon>
        <taxon>Bacilli</taxon>
        <taxon>Bacillales</taxon>
        <taxon>Bacillaceae</taxon>
        <taxon>Oceanobacillus</taxon>
    </lineage>
</organism>
<dbReference type="RefSeq" id="WP_042530302.1">
    <property type="nucleotide sequence ID" value="NZ_CDGG01000001.1"/>
</dbReference>
<dbReference type="STRING" id="545501.BN997_01086"/>
<reference evidence="1 2" key="1">
    <citation type="submission" date="2014-11" db="EMBL/GenBank/DDBJ databases">
        <authorList>
            <person name="Urmite Genomes Urmite Genomes"/>
        </authorList>
    </citation>
    <scope>NUCLEOTIDE SEQUENCE [LARGE SCALE GENOMIC DNA]</scope>
    <source>
        <strain evidence="1 2">Oc5</strain>
    </source>
</reference>
<keyword evidence="2" id="KW-1185">Reference proteome</keyword>
<dbReference type="Proteomes" id="UP000040453">
    <property type="component" value="Unassembled WGS sequence"/>
</dbReference>
<accession>A0A0A1MDY0</accession>
<dbReference type="AlphaFoldDB" id="A0A0A1MDY0"/>
<sequence length="71" mass="7966">MGSLIGHAEHKEQEFDELVKIVVAEFNKGSLTELQLRQAMKKSFMLGHSAGHARGEIYLERRLSELGGIDQ</sequence>
<evidence type="ECO:0000313" key="1">
    <source>
        <dbReference type="EMBL" id="CEI81268.1"/>
    </source>
</evidence>
<dbReference type="OrthoDB" id="9997947at2"/>